<comment type="caution">
    <text evidence="1">The sequence shown here is derived from an EMBL/GenBank/DDBJ whole genome shotgun (WGS) entry which is preliminary data.</text>
</comment>
<protein>
    <submittedName>
        <fullName evidence="1">Uncharacterized protein</fullName>
    </submittedName>
</protein>
<gene>
    <name evidence="1" type="ORF">S01H1_05317</name>
</gene>
<dbReference type="Gene3D" id="2.60.40.10">
    <property type="entry name" value="Immunoglobulins"/>
    <property type="match status" value="1"/>
</dbReference>
<accession>X0RUV8</accession>
<feature type="non-terminal residue" evidence="1">
    <location>
        <position position="1"/>
    </location>
</feature>
<sequence length="491" mass="53362">PAGVRLSPLPQILVGETSVSLTVAWSPAAAGLFSSRISLPYHVGQVDGVIEVALQGEALQLAYFIEDTLTFRMDPFGIGSVCAGSSYHRRVAVGNGSGHTIVLSRRRVGSGKGEFTAREERKAPAEWIETPPVLEVAHGEIAYLEVVFSPRGAGSYLSEIPFSQRLKLDQSRETERLPDLVLTITAEVVLPLSASTGPVDFGPQPVLETAMRPLEVVNRGGVPLSISPELAERETAFSLPPLVFNLGAGERLDIPLYFRPTDMQDYYDTAVLRFAAIPAGPRQAFGGPWEIGVRLSGRGLDRPLLRLDSIPDITLEEDFPSLYPVTDLTSIFADANHQVSYRISHTFAQNVKLTVEDDGQLKAASRPDYHGTGEVVVQAVNELGHVVADTFRLAITPVNDLPRLTVPLPDLVLREDPAPSVIGWLSEIFIDPDRALDTVVTQYTVYSPTDDDTVRLVKKGDDLVLTVTPDWYGSRSFVVSARDASDTSVVV</sequence>
<dbReference type="InterPro" id="IPR013783">
    <property type="entry name" value="Ig-like_fold"/>
</dbReference>
<dbReference type="EMBL" id="BARS01002773">
    <property type="protein sequence ID" value="GAF72573.1"/>
    <property type="molecule type" value="Genomic_DNA"/>
</dbReference>
<proteinExistence type="predicted"/>
<evidence type="ECO:0000313" key="1">
    <source>
        <dbReference type="EMBL" id="GAF72573.1"/>
    </source>
</evidence>
<dbReference type="AlphaFoldDB" id="X0RUV8"/>
<organism evidence="1">
    <name type="scientific">marine sediment metagenome</name>
    <dbReference type="NCBI Taxonomy" id="412755"/>
    <lineage>
        <taxon>unclassified sequences</taxon>
        <taxon>metagenomes</taxon>
        <taxon>ecological metagenomes</taxon>
    </lineage>
</organism>
<reference evidence="1" key="1">
    <citation type="journal article" date="2014" name="Front. Microbiol.">
        <title>High frequency of phylogenetically diverse reductive dehalogenase-homologous genes in deep subseafloor sedimentary metagenomes.</title>
        <authorList>
            <person name="Kawai M."/>
            <person name="Futagami T."/>
            <person name="Toyoda A."/>
            <person name="Takaki Y."/>
            <person name="Nishi S."/>
            <person name="Hori S."/>
            <person name="Arai W."/>
            <person name="Tsubouchi T."/>
            <person name="Morono Y."/>
            <person name="Uchiyama I."/>
            <person name="Ito T."/>
            <person name="Fujiyama A."/>
            <person name="Inagaki F."/>
            <person name="Takami H."/>
        </authorList>
    </citation>
    <scope>NUCLEOTIDE SEQUENCE</scope>
    <source>
        <strain evidence="1">Expedition CK06-06</strain>
    </source>
</reference>
<feature type="non-terminal residue" evidence="1">
    <location>
        <position position="491"/>
    </location>
</feature>
<name>X0RUV8_9ZZZZ</name>